<evidence type="ECO:0000256" key="1">
    <source>
        <dbReference type="SAM" id="MobiDB-lite"/>
    </source>
</evidence>
<dbReference type="EMBL" id="LKEB01000014">
    <property type="protein sequence ID" value="ROW14312.1"/>
    <property type="molecule type" value="Genomic_DNA"/>
</dbReference>
<dbReference type="Proteomes" id="UP000285146">
    <property type="component" value="Unassembled WGS sequence"/>
</dbReference>
<proteinExistence type="predicted"/>
<name>A0A423XDV5_9PEZI</name>
<feature type="compositionally biased region" description="Basic and acidic residues" evidence="1">
    <location>
        <begin position="540"/>
        <end position="549"/>
    </location>
</feature>
<feature type="region of interest" description="Disordered" evidence="1">
    <location>
        <begin position="619"/>
        <end position="666"/>
    </location>
</feature>
<gene>
    <name evidence="3" type="ORF">VPNG_03963</name>
</gene>
<feature type="domain" description="DUF7582" evidence="2">
    <location>
        <begin position="201"/>
        <end position="351"/>
    </location>
</feature>
<feature type="compositionally biased region" description="Polar residues" evidence="1">
    <location>
        <begin position="121"/>
        <end position="132"/>
    </location>
</feature>
<organism evidence="3 4">
    <name type="scientific">Cytospora leucostoma</name>
    <dbReference type="NCBI Taxonomy" id="1230097"/>
    <lineage>
        <taxon>Eukaryota</taxon>
        <taxon>Fungi</taxon>
        <taxon>Dikarya</taxon>
        <taxon>Ascomycota</taxon>
        <taxon>Pezizomycotina</taxon>
        <taxon>Sordariomycetes</taxon>
        <taxon>Sordariomycetidae</taxon>
        <taxon>Diaporthales</taxon>
        <taxon>Cytosporaceae</taxon>
        <taxon>Cytospora</taxon>
    </lineage>
</organism>
<dbReference type="STRING" id="1230097.A0A423XDV5"/>
<accession>A0A423XDV5</accession>
<evidence type="ECO:0000313" key="4">
    <source>
        <dbReference type="Proteomes" id="UP000285146"/>
    </source>
</evidence>
<dbReference type="AlphaFoldDB" id="A0A423XDV5"/>
<dbReference type="OrthoDB" id="5350192at2759"/>
<feature type="region of interest" description="Disordered" evidence="1">
    <location>
        <begin position="522"/>
        <end position="604"/>
    </location>
</feature>
<reference evidence="3 4" key="1">
    <citation type="submission" date="2015-09" db="EMBL/GenBank/DDBJ databases">
        <title>Host preference determinants of Valsa canker pathogens revealed by comparative genomics.</title>
        <authorList>
            <person name="Yin Z."/>
            <person name="Huang L."/>
        </authorList>
    </citation>
    <scope>NUCLEOTIDE SEQUENCE [LARGE SCALE GENOMIC DNA]</scope>
    <source>
        <strain evidence="3 4">SXYLt</strain>
    </source>
</reference>
<feature type="compositionally biased region" description="Acidic residues" evidence="1">
    <location>
        <begin position="574"/>
        <end position="588"/>
    </location>
</feature>
<sequence length="692" mass="73728">MALKALISSPLEAGTSILDAHRLPPQLTPALEYTSKRLARKGLHITLVVARRDYQLPGCAAENEPGIISAKENQATNLPTPPASPASPDVVFCGPRLPALKSLVRSGTDPNPVGTDRANSKPPQRSKTISLTTKASLASFFDGGLGSPRLRWPLTPKTPSTSGVPQTPRTPATPATPASSITTASNATSSAGRTHDGPLHSIRLIHTTPLSPKADRIVTSALARATRKFNISATALTALDAAAHNIHPDALHCSILQNEVLFSSEGLTILSLDHLYTFKGALAHYAAYRSEPGSDFRLEDAVDELRRYILSSAGRGHKLLRSVLFGTYEWLGPLDETALGDVKRMYCRAYGGMTEDTGVDDDLCKVTAKASEGDLVNSAAPAPPPKSYRRVVRAVTVYQPAPPLSAKSQPLLPQDWAVEGGSSVAHEDVVAETPQVKDDLEVPAAAQDAPDEEGQVDSETTPTAPKVASIMALEAQEEQKIATPEIPSTAPPEIPFMLPAKAPSPRASPKASLPTLKLQTTFHKPKPLPMRKTTPMPKHISPEERKADISKTSPSSPPRGKEDDIGIVLHATNEDDDDGNTTEFEDGDLTARPPPSAVSRSGGAFWLGGSIDEVLGDRQQRGVGHGGTSSFSSSYGHHHRRSSSLGLSPIQQHEGPTTPNGYEDISPITRGEWGFLMVSDPFKTKTAAVETF</sequence>
<protein>
    <recommendedName>
        <fullName evidence="2">DUF7582 domain-containing protein</fullName>
    </recommendedName>
</protein>
<feature type="region of interest" description="Disordered" evidence="1">
    <location>
        <begin position="102"/>
        <end position="132"/>
    </location>
</feature>
<feature type="compositionally biased region" description="Low complexity" evidence="1">
    <location>
        <begin position="165"/>
        <end position="191"/>
    </location>
</feature>
<dbReference type="InParanoid" id="A0A423XDV5"/>
<evidence type="ECO:0000313" key="3">
    <source>
        <dbReference type="EMBL" id="ROW14312.1"/>
    </source>
</evidence>
<feature type="region of interest" description="Disordered" evidence="1">
    <location>
        <begin position="433"/>
        <end position="463"/>
    </location>
</feature>
<feature type="compositionally biased region" description="Polar residues" evidence="1">
    <location>
        <begin position="649"/>
        <end position="660"/>
    </location>
</feature>
<feature type="region of interest" description="Disordered" evidence="1">
    <location>
        <begin position="148"/>
        <end position="199"/>
    </location>
</feature>
<dbReference type="Pfam" id="PF24483">
    <property type="entry name" value="DUF7582"/>
    <property type="match status" value="1"/>
</dbReference>
<keyword evidence="4" id="KW-1185">Reference proteome</keyword>
<dbReference type="InterPro" id="IPR056004">
    <property type="entry name" value="DUF7582"/>
</dbReference>
<evidence type="ECO:0000259" key="2">
    <source>
        <dbReference type="Pfam" id="PF24483"/>
    </source>
</evidence>
<comment type="caution">
    <text evidence="3">The sequence shown here is derived from an EMBL/GenBank/DDBJ whole genome shotgun (WGS) entry which is preliminary data.</text>
</comment>